<evidence type="ECO:0000313" key="3">
    <source>
        <dbReference type="Proteomes" id="UP000250675"/>
    </source>
</evidence>
<keyword evidence="2" id="KW-0418">Kinase</keyword>
<name>A0A2X1QFV8_KLEPN</name>
<dbReference type="EMBL" id="UASO01000001">
    <property type="protein sequence ID" value="SPX50647.1"/>
    <property type="molecule type" value="Genomic_DNA"/>
</dbReference>
<dbReference type="PANTHER" id="PTHR30267">
    <property type="entry name" value="PROTEIN KINASE PRKA"/>
    <property type="match status" value="1"/>
</dbReference>
<evidence type="ECO:0000313" key="2">
    <source>
        <dbReference type="EMBL" id="SPX50647.1"/>
    </source>
</evidence>
<accession>A0A2X1QFV8</accession>
<evidence type="ECO:0000259" key="1">
    <source>
        <dbReference type="Pfam" id="PF08298"/>
    </source>
</evidence>
<reference evidence="2 3" key="1">
    <citation type="submission" date="2018-06" db="EMBL/GenBank/DDBJ databases">
        <authorList>
            <consortium name="Pathogen Informatics"/>
            <person name="Doyle S."/>
        </authorList>
    </citation>
    <scope>NUCLEOTIDE SEQUENCE [LARGE SCALE GENOMIC DNA]</scope>
    <source>
        <strain evidence="2 3">NCTC9645</strain>
    </source>
</reference>
<sequence>MFKAPIKVLHPLLTATQEGNYNGTEGISALPFNGIILAHSNESEWVTFRNNKNNEAFLDRVYIVKVPYCLRISEEIRIYEKLLNNSELTHAPCAPAPWKRWRAFRFCRALKSRKTRASTRRCGSMTAKV</sequence>
<dbReference type="GO" id="GO:0004672">
    <property type="term" value="F:protein kinase activity"/>
    <property type="evidence" value="ECO:0007669"/>
    <property type="project" value="TreeGrafter"/>
</dbReference>
<dbReference type="Proteomes" id="UP000250675">
    <property type="component" value="Unassembled WGS sequence"/>
</dbReference>
<proteinExistence type="predicted"/>
<organism evidence="2 3">
    <name type="scientific">Klebsiella pneumoniae</name>
    <dbReference type="NCBI Taxonomy" id="573"/>
    <lineage>
        <taxon>Bacteria</taxon>
        <taxon>Pseudomonadati</taxon>
        <taxon>Pseudomonadota</taxon>
        <taxon>Gammaproteobacteria</taxon>
        <taxon>Enterobacterales</taxon>
        <taxon>Enterobacteriaceae</taxon>
        <taxon>Klebsiella/Raoultella group</taxon>
        <taxon>Klebsiella</taxon>
        <taxon>Klebsiella pneumoniae complex</taxon>
    </lineage>
</organism>
<keyword evidence="2" id="KW-0808">Transferase</keyword>
<dbReference type="Pfam" id="PF08298">
    <property type="entry name" value="AAA_PrkA"/>
    <property type="match status" value="1"/>
</dbReference>
<feature type="domain" description="PrkA AAA" evidence="1">
    <location>
        <begin position="1"/>
        <end position="112"/>
    </location>
</feature>
<gene>
    <name evidence="2" type="ORF">NCTC9645_00146</name>
</gene>
<dbReference type="AlphaFoldDB" id="A0A2X1QFV8"/>
<dbReference type="InterPro" id="IPR013153">
    <property type="entry name" value="Prk_AAA"/>
</dbReference>
<dbReference type="PANTHER" id="PTHR30267:SF2">
    <property type="entry name" value="PROTEIN PRKA"/>
    <property type="match status" value="1"/>
</dbReference>
<protein>
    <submittedName>
        <fullName evidence="2">Serine protein kinase (PrkA protein)</fullName>
    </submittedName>
</protein>